<reference evidence="1" key="3">
    <citation type="submission" date="2010-09" db="EMBL/GenBank/DDBJ databases">
        <title>Annotation of Gaeumannomyces graminis var. tritici R3-111a-1.</title>
        <authorList>
            <consortium name="The Broad Institute Genome Sequencing Platform"/>
            <person name="Ma L.-J."/>
            <person name="Dead R."/>
            <person name="Young S.K."/>
            <person name="Zeng Q."/>
            <person name="Gargeya S."/>
            <person name="Fitzgerald M."/>
            <person name="Haas B."/>
            <person name="Abouelleil A."/>
            <person name="Alvarado L."/>
            <person name="Arachchi H.M."/>
            <person name="Berlin A."/>
            <person name="Brown A."/>
            <person name="Chapman S.B."/>
            <person name="Chen Z."/>
            <person name="Dunbar C."/>
            <person name="Freedman E."/>
            <person name="Gearin G."/>
            <person name="Gellesch M."/>
            <person name="Goldberg J."/>
            <person name="Griggs A."/>
            <person name="Gujja S."/>
            <person name="Heiman D."/>
            <person name="Howarth C."/>
            <person name="Larson L."/>
            <person name="Lui A."/>
            <person name="MacDonald P.J.P."/>
            <person name="Mehta T."/>
            <person name="Montmayeur A."/>
            <person name="Murphy C."/>
            <person name="Neiman D."/>
            <person name="Pearson M."/>
            <person name="Priest M."/>
            <person name="Roberts A."/>
            <person name="Saif S."/>
            <person name="Shea T."/>
            <person name="Shenoy N."/>
            <person name="Sisk P."/>
            <person name="Stolte C."/>
            <person name="Sykes S."/>
            <person name="Yandava C."/>
            <person name="Wortman J."/>
            <person name="Nusbaum C."/>
            <person name="Birren B."/>
        </authorList>
    </citation>
    <scope>NUCLEOTIDE SEQUENCE</scope>
    <source>
        <strain evidence="1">R3-111a-1</strain>
    </source>
</reference>
<dbReference type="HOGENOM" id="CLU_3068798_0_0_1"/>
<dbReference type="Proteomes" id="UP000006039">
    <property type="component" value="Unassembled WGS sequence"/>
</dbReference>
<reference evidence="2" key="4">
    <citation type="journal article" date="2015" name="G3 (Bethesda)">
        <title>Genome sequences of three phytopathogenic species of the Magnaporthaceae family of fungi.</title>
        <authorList>
            <person name="Okagaki L.H."/>
            <person name="Nunes C.C."/>
            <person name="Sailsbery J."/>
            <person name="Clay B."/>
            <person name="Brown D."/>
            <person name="John T."/>
            <person name="Oh Y."/>
            <person name="Young N."/>
            <person name="Fitzgerald M."/>
            <person name="Haas B.J."/>
            <person name="Zeng Q."/>
            <person name="Young S."/>
            <person name="Adiconis X."/>
            <person name="Fan L."/>
            <person name="Levin J.Z."/>
            <person name="Mitchell T.K."/>
            <person name="Okubara P.A."/>
            <person name="Farman M.L."/>
            <person name="Kohn L.M."/>
            <person name="Birren B."/>
            <person name="Ma L.-J."/>
            <person name="Dean R.A."/>
        </authorList>
    </citation>
    <scope>NUCLEOTIDE SEQUENCE</scope>
    <source>
        <strain evidence="2">R3-111a-1</strain>
    </source>
</reference>
<accession>J3NYM2</accession>
<reference evidence="1" key="2">
    <citation type="submission" date="2010-07" db="EMBL/GenBank/DDBJ databases">
        <authorList>
            <consortium name="The Broad Institute Genome Sequencing Platform"/>
            <consortium name="Broad Institute Genome Sequencing Center for Infectious Disease"/>
            <person name="Ma L.-J."/>
            <person name="Dead R."/>
            <person name="Young S."/>
            <person name="Zeng Q."/>
            <person name="Koehrsen M."/>
            <person name="Alvarado L."/>
            <person name="Berlin A."/>
            <person name="Chapman S.B."/>
            <person name="Chen Z."/>
            <person name="Freedman E."/>
            <person name="Gellesch M."/>
            <person name="Goldberg J."/>
            <person name="Griggs A."/>
            <person name="Gujja S."/>
            <person name="Heilman E.R."/>
            <person name="Heiman D."/>
            <person name="Hepburn T."/>
            <person name="Howarth C."/>
            <person name="Jen D."/>
            <person name="Larson L."/>
            <person name="Mehta T."/>
            <person name="Neiman D."/>
            <person name="Pearson M."/>
            <person name="Roberts A."/>
            <person name="Saif S."/>
            <person name="Shea T."/>
            <person name="Shenoy N."/>
            <person name="Sisk P."/>
            <person name="Stolte C."/>
            <person name="Sykes S."/>
            <person name="Walk T."/>
            <person name="White J."/>
            <person name="Yandava C."/>
            <person name="Haas B."/>
            <person name="Nusbaum C."/>
            <person name="Birren B."/>
        </authorList>
    </citation>
    <scope>NUCLEOTIDE SEQUENCE</scope>
    <source>
        <strain evidence="1">R3-111a-1</strain>
    </source>
</reference>
<sequence>MVSASPRRVLSGAYSCPERLSAGCASHHPPIPRELLCRSQDREVEWPSRGVRG</sequence>
<evidence type="ECO:0000313" key="1">
    <source>
        <dbReference type="EMBL" id="EJT76455.1"/>
    </source>
</evidence>
<evidence type="ECO:0000313" key="2">
    <source>
        <dbReference type="EnsemblFungi" id="EJT76455"/>
    </source>
</evidence>
<reference evidence="3" key="1">
    <citation type="submission" date="2010-07" db="EMBL/GenBank/DDBJ databases">
        <title>The genome sequence of Gaeumannomyces graminis var. tritici strain R3-111a-1.</title>
        <authorList>
            <consortium name="The Broad Institute Genome Sequencing Platform"/>
            <person name="Ma L.-J."/>
            <person name="Dead R."/>
            <person name="Young S."/>
            <person name="Zeng Q."/>
            <person name="Koehrsen M."/>
            <person name="Alvarado L."/>
            <person name="Berlin A."/>
            <person name="Chapman S.B."/>
            <person name="Chen Z."/>
            <person name="Freedman E."/>
            <person name="Gellesch M."/>
            <person name="Goldberg J."/>
            <person name="Griggs A."/>
            <person name="Gujja S."/>
            <person name="Heilman E.R."/>
            <person name="Heiman D."/>
            <person name="Hepburn T."/>
            <person name="Howarth C."/>
            <person name="Jen D."/>
            <person name="Larson L."/>
            <person name="Mehta T."/>
            <person name="Neiman D."/>
            <person name="Pearson M."/>
            <person name="Roberts A."/>
            <person name="Saif S."/>
            <person name="Shea T."/>
            <person name="Shenoy N."/>
            <person name="Sisk P."/>
            <person name="Stolte C."/>
            <person name="Sykes S."/>
            <person name="Walk T."/>
            <person name="White J."/>
            <person name="Yandava C."/>
            <person name="Haas B."/>
            <person name="Nusbaum C."/>
            <person name="Birren B."/>
        </authorList>
    </citation>
    <scope>NUCLEOTIDE SEQUENCE [LARGE SCALE GENOMIC DNA]</scope>
    <source>
        <strain evidence="3">R3-111a-1</strain>
    </source>
</reference>
<dbReference type="GeneID" id="20346832"/>
<organism evidence="1">
    <name type="scientific">Gaeumannomyces tritici (strain R3-111a-1)</name>
    <name type="common">Wheat and barley take-all root rot fungus</name>
    <name type="synonym">Gaeumannomyces graminis var. tritici</name>
    <dbReference type="NCBI Taxonomy" id="644352"/>
    <lineage>
        <taxon>Eukaryota</taxon>
        <taxon>Fungi</taxon>
        <taxon>Dikarya</taxon>
        <taxon>Ascomycota</taxon>
        <taxon>Pezizomycotina</taxon>
        <taxon>Sordariomycetes</taxon>
        <taxon>Sordariomycetidae</taxon>
        <taxon>Magnaporthales</taxon>
        <taxon>Magnaporthaceae</taxon>
        <taxon>Gaeumannomyces</taxon>
    </lineage>
</organism>
<dbReference type="RefSeq" id="XP_009222455.1">
    <property type="nucleotide sequence ID" value="XM_009224191.1"/>
</dbReference>
<dbReference type="VEuPathDB" id="FungiDB:GGTG_06374"/>
<keyword evidence="3" id="KW-1185">Reference proteome</keyword>
<dbReference type="EnsemblFungi" id="EJT76455">
    <property type="protein sequence ID" value="EJT76455"/>
    <property type="gene ID" value="GGTG_06374"/>
</dbReference>
<name>J3NYM2_GAET3</name>
<protein>
    <submittedName>
        <fullName evidence="1 2">Uncharacterized protein</fullName>
    </submittedName>
</protein>
<evidence type="ECO:0000313" key="3">
    <source>
        <dbReference type="Proteomes" id="UP000006039"/>
    </source>
</evidence>
<proteinExistence type="predicted"/>
<dbReference type="EMBL" id="GL385397">
    <property type="protein sequence ID" value="EJT76455.1"/>
    <property type="molecule type" value="Genomic_DNA"/>
</dbReference>
<dbReference type="AlphaFoldDB" id="J3NYM2"/>
<reference evidence="2" key="5">
    <citation type="submission" date="2018-04" db="UniProtKB">
        <authorList>
            <consortium name="EnsemblFungi"/>
        </authorList>
    </citation>
    <scope>IDENTIFICATION</scope>
    <source>
        <strain evidence="2">R3-111a-1</strain>
    </source>
</reference>
<gene>
    <name evidence="2" type="primary">20346832</name>
    <name evidence="1" type="ORF">GGTG_06374</name>
</gene>